<dbReference type="PANTHER" id="PTHR21180:SF32">
    <property type="entry name" value="ENDONUCLEASE_EXONUCLEASE_PHOSPHATASE FAMILY DOMAIN-CONTAINING PROTEIN 1"/>
    <property type="match status" value="1"/>
</dbReference>
<proteinExistence type="predicted"/>
<dbReference type="SMART" id="SM00278">
    <property type="entry name" value="HhH1"/>
    <property type="match status" value="2"/>
</dbReference>
<sequence length="225" mass="23230">METKQRITDRITDRITELTRPTGEEDLLNVTYPQPRFDIGLKQTIIVILVAVVGLAGWVVVKPSPSPPPKMPAGAGLTHSPVEDATQPQEVVVSVVGAVHNPGLVTLREGARVADALEAAGVQGEADTLALNLAQVLADGQQIVVPRVGETPPAHAVGTSGDGAVSLNNASADELMELPGVGEATAAAIIAHREEIGGFSDIAQLLDVSGIGPAKFAKLEGEVVL</sequence>
<keyword evidence="4" id="KW-1185">Reference proteome</keyword>
<dbReference type="Gene3D" id="1.10.150.320">
    <property type="entry name" value="Photosystem II 12 kDa extrinsic protein"/>
    <property type="match status" value="1"/>
</dbReference>
<dbReference type="InterPro" id="IPR003583">
    <property type="entry name" value="Hlx-hairpin-Hlx_DNA-bd_motif"/>
</dbReference>
<name>A0A1H9ST49_9CORY</name>
<dbReference type="Proteomes" id="UP000198929">
    <property type="component" value="Unassembled WGS sequence"/>
</dbReference>
<dbReference type="GO" id="GO:0015628">
    <property type="term" value="P:protein secretion by the type II secretion system"/>
    <property type="evidence" value="ECO:0007669"/>
    <property type="project" value="TreeGrafter"/>
</dbReference>
<dbReference type="GO" id="GO:0015627">
    <property type="term" value="C:type II protein secretion system complex"/>
    <property type="evidence" value="ECO:0007669"/>
    <property type="project" value="TreeGrafter"/>
</dbReference>
<dbReference type="NCBIfam" id="TIGR00426">
    <property type="entry name" value="competence protein ComEA helix-hairpin-helix repeat region"/>
    <property type="match status" value="1"/>
</dbReference>
<dbReference type="STRING" id="1121357.SAMN05661109_01259"/>
<protein>
    <submittedName>
        <fullName evidence="3">Competence protein ComEA</fullName>
    </submittedName>
</protein>
<dbReference type="GO" id="GO:0006281">
    <property type="term" value="P:DNA repair"/>
    <property type="evidence" value="ECO:0007669"/>
    <property type="project" value="InterPro"/>
</dbReference>
<keyword evidence="1" id="KW-0472">Membrane</keyword>
<dbReference type="GO" id="GO:0003677">
    <property type="term" value="F:DNA binding"/>
    <property type="evidence" value="ECO:0007669"/>
    <property type="project" value="InterPro"/>
</dbReference>
<dbReference type="InterPro" id="IPR019554">
    <property type="entry name" value="Soluble_ligand-bd"/>
</dbReference>
<evidence type="ECO:0000313" key="4">
    <source>
        <dbReference type="Proteomes" id="UP000198929"/>
    </source>
</evidence>
<dbReference type="InterPro" id="IPR004509">
    <property type="entry name" value="Competence_ComEA_HhH"/>
</dbReference>
<dbReference type="SUPFAM" id="SSF47781">
    <property type="entry name" value="RuvA domain 2-like"/>
    <property type="match status" value="1"/>
</dbReference>
<dbReference type="Pfam" id="PF10531">
    <property type="entry name" value="SLBB"/>
    <property type="match status" value="1"/>
</dbReference>
<feature type="transmembrane region" description="Helical" evidence="1">
    <location>
        <begin position="44"/>
        <end position="61"/>
    </location>
</feature>
<dbReference type="EMBL" id="FOGQ01000004">
    <property type="protein sequence ID" value="SER88081.1"/>
    <property type="molecule type" value="Genomic_DNA"/>
</dbReference>
<keyword evidence="1" id="KW-0812">Transmembrane</keyword>
<feature type="domain" description="Helix-hairpin-helix DNA-binding motif class 1" evidence="2">
    <location>
        <begin position="203"/>
        <end position="222"/>
    </location>
</feature>
<reference evidence="4" key="1">
    <citation type="submission" date="2016-10" db="EMBL/GenBank/DDBJ databases">
        <authorList>
            <person name="Varghese N."/>
            <person name="Submissions S."/>
        </authorList>
    </citation>
    <scope>NUCLEOTIDE SEQUENCE [LARGE SCALE GENOMIC DNA]</scope>
    <source>
        <strain evidence="4">DSM 20524</strain>
    </source>
</reference>
<evidence type="ECO:0000256" key="1">
    <source>
        <dbReference type="SAM" id="Phobius"/>
    </source>
</evidence>
<evidence type="ECO:0000313" key="3">
    <source>
        <dbReference type="EMBL" id="SER88081.1"/>
    </source>
</evidence>
<gene>
    <name evidence="3" type="ORF">SAMN05661109_01259</name>
</gene>
<dbReference type="InterPro" id="IPR051675">
    <property type="entry name" value="Endo/Exo/Phosphatase_dom_1"/>
</dbReference>
<dbReference type="AlphaFoldDB" id="A0A1H9ST49"/>
<feature type="domain" description="Helix-hairpin-helix DNA-binding motif class 1" evidence="2">
    <location>
        <begin position="173"/>
        <end position="192"/>
    </location>
</feature>
<organism evidence="3 4">
    <name type="scientific">Corynebacterium cystitidis DSM 20524</name>
    <dbReference type="NCBI Taxonomy" id="1121357"/>
    <lineage>
        <taxon>Bacteria</taxon>
        <taxon>Bacillati</taxon>
        <taxon>Actinomycetota</taxon>
        <taxon>Actinomycetes</taxon>
        <taxon>Mycobacteriales</taxon>
        <taxon>Corynebacteriaceae</taxon>
        <taxon>Corynebacterium</taxon>
    </lineage>
</organism>
<keyword evidence="1" id="KW-1133">Transmembrane helix</keyword>
<accession>A0A1H9ST49</accession>
<dbReference type="RefSeq" id="WP_092257804.1">
    <property type="nucleotide sequence ID" value="NZ_CP047199.1"/>
</dbReference>
<evidence type="ECO:0000259" key="2">
    <source>
        <dbReference type="SMART" id="SM00278"/>
    </source>
</evidence>
<dbReference type="PANTHER" id="PTHR21180">
    <property type="entry name" value="ENDONUCLEASE/EXONUCLEASE/PHOSPHATASE FAMILY DOMAIN-CONTAINING PROTEIN 1"/>
    <property type="match status" value="1"/>
</dbReference>
<dbReference type="Pfam" id="PF12836">
    <property type="entry name" value="HHH_3"/>
    <property type="match status" value="1"/>
</dbReference>
<dbReference type="InterPro" id="IPR010994">
    <property type="entry name" value="RuvA_2-like"/>
</dbReference>